<feature type="transmembrane region" description="Helical" evidence="7">
    <location>
        <begin position="221"/>
        <end position="243"/>
    </location>
</feature>
<feature type="transmembrane region" description="Helical" evidence="7">
    <location>
        <begin position="61"/>
        <end position="83"/>
    </location>
</feature>
<feature type="transmembrane region" description="Helical" evidence="7">
    <location>
        <begin position="374"/>
        <end position="394"/>
    </location>
</feature>
<dbReference type="InterPro" id="IPR048493">
    <property type="entry name" value="DUF1980_N"/>
</dbReference>
<dbReference type="Pfam" id="PF03773">
    <property type="entry name" value="ArsP_1"/>
    <property type="match status" value="1"/>
</dbReference>
<evidence type="ECO:0000259" key="9">
    <source>
        <dbReference type="Pfam" id="PF21537"/>
    </source>
</evidence>
<protein>
    <recommendedName>
        <fullName evidence="12">Permease</fullName>
    </recommendedName>
</protein>
<evidence type="ECO:0000256" key="6">
    <source>
        <dbReference type="ARBA" id="ARBA00023136"/>
    </source>
</evidence>
<feature type="transmembrane region" description="Helical" evidence="7">
    <location>
        <begin position="348"/>
        <end position="368"/>
    </location>
</feature>
<dbReference type="InterPro" id="IPR052923">
    <property type="entry name" value="UPF0718"/>
</dbReference>
<dbReference type="Pfam" id="PF21537">
    <property type="entry name" value="DUF1980_C"/>
    <property type="match status" value="1"/>
</dbReference>
<evidence type="ECO:0000259" key="8">
    <source>
        <dbReference type="Pfam" id="PF09323"/>
    </source>
</evidence>
<keyword evidence="3" id="KW-1003">Cell membrane</keyword>
<evidence type="ECO:0000313" key="11">
    <source>
        <dbReference type="Proteomes" id="UP000465609"/>
    </source>
</evidence>
<feature type="transmembrane region" description="Helical" evidence="7">
    <location>
        <begin position="132"/>
        <end position="156"/>
    </location>
</feature>
<dbReference type="InterPro" id="IPR005524">
    <property type="entry name" value="DUF318"/>
</dbReference>
<feature type="domain" description="DUF1980" evidence="9">
    <location>
        <begin position="485"/>
        <end position="583"/>
    </location>
</feature>
<comment type="subcellular location">
    <subcellularLocation>
        <location evidence="1">Cell membrane</location>
        <topology evidence="1">Multi-pass membrane protein</topology>
    </subcellularLocation>
</comment>
<evidence type="ECO:0000256" key="1">
    <source>
        <dbReference type="ARBA" id="ARBA00004651"/>
    </source>
</evidence>
<evidence type="ECO:0000256" key="7">
    <source>
        <dbReference type="SAM" id="Phobius"/>
    </source>
</evidence>
<dbReference type="Proteomes" id="UP000465609">
    <property type="component" value="Chromosome"/>
</dbReference>
<dbReference type="EMBL" id="AP022577">
    <property type="protein sequence ID" value="BBX84892.1"/>
    <property type="molecule type" value="Genomic_DNA"/>
</dbReference>
<dbReference type="InterPro" id="IPR015402">
    <property type="entry name" value="DUF1980"/>
</dbReference>
<evidence type="ECO:0008006" key="12">
    <source>
        <dbReference type="Google" id="ProtNLM"/>
    </source>
</evidence>
<keyword evidence="11" id="KW-1185">Reference proteome</keyword>
<evidence type="ECO:0000256" key="2">
    <source>
        <dbReference type="ARBA" id="ARBA00006386"/>
    </source>
</evidence>
<evidence type="ECO:0000256" key="5">
    <source>
        <dbReference type="ARBA" id="ARBA00022989"/>
    </source>
</evidence>
<dbReference type="InterPro" id="IPR048447">
    <property type="entry name" value="DUF1980_C"/>
</dbReference>
<reference evidence="10 11" key="1">
    <citation type="journal article" date="2019" name="Emerg. Microbes Infect.">
        <title>Comprehensive subspecies identification of 175 nontuberculous mycobacteria species based on 7547 genomic profiles.</title>
        <authorList>
            <person name="Matsumoto Y."/>
            <person name="Kinjo T."/>
            <person name="Motooka D."/>
            <person name="Nabeya D."/>
            <person name="Jung N."/>
            <person name="Uechi K."/>
            <person name="Horii T."/>
            <person name="Iida T."/>
            <person name="Fujita J."/>
            <person name="Nakamura S."/>
        </authorList>
    </citation>
    <scope>NUCLEOTIDE SEQUENCE [LARGE SCALE GENOMIC DNA]</scope>
    <source>
        <strain evidence="10 11">JCM 15296</strain>
    </source>
</reference>
<dbReference type="NCBIfam" id="TIGR03943">
    <property type="entry name" value="TIGR03943 family putative permease subunit"/>
    <property type="match status" value="1"/>
</dbReference>
<name>A0ABM7IDZ2_9MYCO</name>
<organism evidence="10 11">
    <name type="scientific">Mycolicibacterium aubagnense</name>
    <dbReference type="NCBI Taxonomy" id="319707"/>
    <lineage>
        <taxon>Bacteria</taxon>
        <taxon>Bacillati</taxon>
        <taxon>Actinomycetota</taxon>
        <taxon>Actinomycetes</taxon>
        <taxon>Mycobacteriales</taxon>
        <taxon>Mycobacteriaceae</taxon>
        <taxon>Mycolicibacterium</taxon>
    </lineage>
</organism>
<feature type="transmembrane region" description="Helical" evidence="7">
    <location>
        <begin position="249"/>
        <end position="267"/>
    </location>
</feature>
<evidence type="ECO:0000256" key="3">
    <source>
        <dbReference type="ARBA" id="ARBA00022475"/>
    </source>
</evidence>
<proteinExistence type="inferred from homology"/>
<accession>A0ABM7IDZ2</accession>
<keyword evidence="5 7" id="KW-1133">Transmembrane helix</keyword>
<keyword evidence="6 7" id="KW-0472">Membrane</keyword>
<keyword evidence="4 7" id="KW-0812">Transmembrane</keyword>
<gene>
    <name evidence="10" type="ORF">MAUB_27650</name>
</gene>
<dbReference type="PANTHER" id="PTHR34184:SF4">
    <property type="entry name" value="UPF0718 PROTEIN YCGR"/>
    <property type="match status" value="1"/>
</dbReference>
<dbReference type="Pfam" id="PF09323">
    <property type="entry name" value="DUF1980"/>
    <property type="match status" value="1"/>
</dbReference>
<evidence type="ECO:0000313" key="10">
    <source>
        <dbReference type="EMBL" id="BBX84892.1"/>
    </source>
</evidence>
<comment type="similarity">
    <text evidence="2">Belongs to the UPF0718 family.</text>
</comment>
<sequence length="586" mass="62280">MGTVTVTRSTTAVRVASGRGPRPMHVLVFSIVVFAATSRWMHTFASSHPNLATAGTVFSGVFVQAVPFLVFGVVVSGLIAAFVPTERLSRWLPKHEGAAVLVAAAGGAMLPGCECGSVPVARRVFGEGALGAAALTFMLAAPAINPVVLVATAVAFPGQPMMVVARGAASLLTALTMGALWIRLGRPEWVTRGLFHEHAAAGESRWVAFTEAARHDFLHAAGYLTVGATAAAVLHVVVPPWVFEGLAGHLALGIVTMALLAVVLALCSEADAFRRLQPQHGAAVAQARISGRRPGRRCQADRHARGHVRAEFRNSVRAVGLSRGSGQRQCCRWSTDRRRAVNREVENTVLLLVGISMATVTFTGSFTRYVKPSLYPWLAVSAVLLVGLALVAIARDWRMSRVAVGIDDHEHHHHEHGHQSTVVWMLVLPVVVLAFVVPPALSARAAAPTSVVVSNDVLRRAYPPLPSGVTPEMSLPDVVARADYDSTGSLVNRTITVVGFIFRDHDVSDLARGTITCCAADARLSRLHLTGALAKQADTLPDESWLRVRGVVTTTGDSTDHGIPTLAVAALDRVAAPADEYAYLTR</sequence>
<feature type="transmembrane region" description="Helical" evidence="7">
    <location>
        <begin position="162"/>
        <end position="182"/>
    </location>
</feature>
<feature type="transmembrane region" description="Helical" evidence="7">
    <location>
        <begin position="422"/>
        <end position="441"/>
    </location>
</feature>
<feature type="domain" description="DUF1980" evidence="8">
    <location>
        <begin position="348"/>
        <end position="440"/>
    </location>
</feature>
<dbReference type="PANTHER" id="PTHR34184">
    <property type="entry name" value="UPF0718 PROTEIN YCGR"/>
    <property type="match status" value="1"/>
</dbReference>
<evidence type="ECO:0000256" key="4">
    <source>
        <dbReference type="ARBA" id="ARBA00022692"/>
    </source>
</evidence>
<feature type="transmembrane region" description="Helical" evidence="7">
    <location>
        <begin position="24"/>
        <end position="41"/>
    </location>
</feature>